<dbReference type="GO" id="GO:0003677">
    <property type="term" value="F:DNA binding"/>
    <property type="evidence" value="ECO:0007669"/>
    <property type="project" value="UniProtKB-KW"/>
</dbReference>
<dbReference type="PANTHER" id="PTHR43133:SF8">
    <property type="entry name" value="RNA POLYMERASE SIGMA FACTOR HI_1459-RELATED"/>
    <property type="match status" value="1"/>
</dbReference>
<dbReference type="InterPro" id="IPR007627">
    <property type="entry name" value="RNA_pol_sigma70_r2"/>
</dbReference>
<feature type="domain" description="RNA polymerase sigma factor 70 region 4 type 2" evidence="7">
    <location>
        <begin position="108"/>
        <end position="160"/>
    </location>
</feature>
<evidence type="ECO:0000256" key="4">
    <source>
        <dbReference type="ARBA" id="ARBA00023125"/>
    </source>
</evidence>
<keyword evidence="2" id="KW-0805">Transcription regulation</keyword>
<dbReference type="SUPFAM" id="SSF88946">
    <property type="entry name" value="Sigma2 domain of RNA polymerase sigma factors"/>
    <property type="match status" value="1"/>
</dbReference>
<dbReference type="CDD" id="cd06171">
    <property type="entry name" value="Sigma70_r4"/>
    <property type="match status" value="1"/>
</dbReference>
<evidence type="ECO:0000256" key="2">
    <source>
        <dbReference type="ARBA" id="ARBA00023015"/>
    </source>
</evidence>
<accession>A0A9D9HL42</accession>
<comment type="similarity">
    <text evidence="1">Belongs to the sigma-70 factor family. ECF subfamily.</text>
</comment>
<dbReference type="InterPro" id="IPR039425">
    <property type="entry name" value="RNA_pol_sigma-70-like"/>
</dbReference>
<organism evidence="8 9">
    <name type="scientific">Candidatus Cryptobacteroides intestinigallinarum</name>
    <dbReference type="NCBI Taxonomy" id="2840767"/>
    <lineage>
        <taxon>Bacteria</taxon>
        <taxon>Pseudomonadati</taxon>
        <taxon>Bacteroidota</taxon>
        <taxon>Bacteroidia</taxon>
        <taxon>Bacteroidales</taxon>
        <taxon>Candidatus Cryptobacteroides</taxon>
    </lineage>
</organism>
<dbReference type="SUPFAM" id="SSF88659">
    <property type="entry name" value="Sigma3 and sigma4 domains of RNA polymerase sigma factors"/>
    <property type="match status" value="1"/>
</dbReference>
<dbReference type="Gene3D" id="1.10.1740.10">
    <property type="match status" value="1"/>
</dbReference>
<evidence type="ECO:0000313" key="8">
    <source>
        <dbReference type="EMBL" id="MBO8455834.1"/>
    </source>
</evidence>
<comment type="caution">
    <text evidence="8">The sequence shown here is derived from an EMBL/GenBank/DDBJ whole genome shotgun (WGS) entry which is preliminary data.</text>
</comment>
<evidence type="ECO:0000259" key="7">
    <source>
        <dbReference type="Pfam" id="PF08281"/>
    </source>
</evidence>
<dbReference type="InterPro" id="IPR013325">
    <property type="entry name" value="RNA_pol_sigma_r2"/>
</dbReference>
<dbReference type="NCBIfam" id="TIGR02937">
    <property type="entry name" value="sigma70-ECF"/>
    <property type="match status" value="1"/>
</dbReference>
<dbReference type="GO" id="GO:0006352">
    <property type="term" value="P:DNA-templated transcription initiation"/>
    <property type="evidence" value="ECO:0007669"/>
    <property type="project" value="InterPro"/>
</dbReference>
<evidence type="ECO:0000256" key="3">
    <source>
        <dbReference type="ARBA" id="ARBA00023082"/>
    </source>
</evidence>
<gene>
    <name evidence="8" type="ORF">IAC08_05465</name>
</gene>
<reference evidence="8" key="2">
    <citation type="journal article" date="2021" name="PeerJ">
        <title>Extensive microbial diversity within the chicken gut microbiome revealed by metagenomics and culture.</title>
        <authorList>
            <person name="Gilroy R."/>
            <person name="Ravi A."/>
            <person name="Getino M."/>
            <person name="Pursley I."/>
            <person name="Horton D.L."/>
            <person name="Alikhan N.F."/>
            <person name="Baker D."/>
            <person name="Gharbi K."/>
            <person name="Hall N."/>
            <person name="Watson M."/>
            <person name="Adriaenssens E.M."/>
            <person name="Foster-Nyarko E."/>
            <person name="Jarju S."/>
            <person name="Secka A."/>
            <person name="Antonio M."/>
            <person name="Oren A."/>
            <person name="Chaudhuri R.R."/>
            <person name="La Ragione R."/>
            <person name="Hildebrand F."/>
            <person name="Pallen M.J."/>
        </authorList>
    </citation>
    <scope>NUCLEOTIDE SEQUENCE</scope>
    <source>
        <strain evidence="8">B1-3475</strain>
    </source>
</reference>
<evidence type="ECO:0000313" key="9">
    <source>
        <dbReference type="Proteomes" id="UP000823617"/>
    </source>
</evidence>
<evidence type="ECO:0000256" key="1">
    <source>
        <dbReference type="ARBA" id="ARBA00010641"/>
    </source>
</evidence>
<keyword evidence="5" id="KW-0804">Transcription</keyword>
<dbReference type="Proteomes" id="UP000823617">
    <property type="component" value="Unassembled WGS sequence"/>
</dbReference>
<dbReference type="InterPro" id="IPR036388">
    <property type="entry name" value="WH-like_DNA-bd_sf"/>
</dbReference>
<dbReference type="InterPro" id="IPR013249">
    <property type="entry name" value="RNA_pol_sigma70_r4_t2"/>
</dbReference>
<protein>
    <submittedName>
        <fullName evidence="8">Sigma-70 family RNA polymerase sigma factor</fullName>
    </submittedName>
</protein>
<dbReference type="Gene3D" id="1.10.10.10">
    <property type="entry name" value="Winged helix-like DNA-binding domain superfamily/Winged helix DNA-binding domain"/>
    <property type="match status" value="1"/>
</dbReference>
<dbReference type="Pfam" id="PF08281">
    <property type="entry name" value="Sigma70_r4_2"/>
    <property type="match status" value="1"/>
</dbReference>
<dbReference type="Pfam" id="PF04542">
    <property type="entry name" value="Sigma70_r2"/>
    <property type="match status" value="1"/>
</dbReference>
<dbReference type="EMBL" id="JADIMK010000056">
    <property type="protein sequence ID" value="MBO8455834.1"/>
    <property type="molecule type" value="Genomic_DNA"/>
</dbReference>
<proteinExistence type="inferred from homology"/>
<feature type="domain" description="RNA polymerase sigma-70 region 2" evidence="6">
    <location>
        <begin position="18"/>
        <end position="75"/>
    </location>
</feature>
<evidence type="ECO:0000256" key="5">
    <source>
        <dbReference type="ARBA" id="ARBA00023163"/>
    </source>
</evidence>
<sequence>MEKDEFKKVWLPLSDSFYKAAFHMLKSESDAQDAVQDLFIRLWNSRSTLDKVNSPSAYGMAMLRNICIDRLRRSQADQAKGMVRADTAADVASDETAEEAMVSREKLQALEAGIAKLPQTQREVFIMRFYRQMSYDEISAETGLSYINVRVMINRARNFLKKAMAF</sequence>
<keyword evidence="4" id="KW-0238">DNA-binding</keyword>
<dbReference type="InterPro" id="IPR014284">
    <property type="entry name" value="RNA_pol_sigma-70_dom"/>
</dbReference>
<keyword evidence="3" id="KW-0731">Sigma factor</keyword>
<evidence type="ECO:0000259" key="6">
    <source>
        <dbReference type="Pfam" id="PF04542"/>
    </source>
</evidence>
<dbReference type="GO" id="GO:0016987">
    <property type="term" value="F:sigma factor activity"/>
    <property type="evidence" value="ECO:0007669"/>
    <property type="project" value="UniProtKB-KW"/>
</dbReference>
<dbReference type="AlphaFoldDB" id="A0A9D9HL42"/>
<dbReference type="PANTHER" id="PTHR43133">
    <property type="entry name" value="RNA POLYMERASE ECF-TYPE SIGMA FACTO"/>
    <property type="match status" value="1"/>
</dbReference>
<name>A0A9D9HL42_9BACT</name>
<dbReference type="InterPro" id="IPR013324">
    <property type="entry name" value="RNA_pol_sigma_r3/r4-like"/>
</dbReference>
<reference evidence="8" key="1">
    <citation type="submission" date="2020-10" db="EMBL/GenBank/DDBJ databases">
        <authorList>
            <person name="Gilroy R."/>
        </authorList>
    </citation>
    <scope>NUCLEOTIDE SEQUENCE</scope>
    <source>
        <strain evidence="8">B1-3475</strain>
    </source>
</reference>